<accession>A0ABQ9ED65</accession>
<evidence type="ECO:0000259" key="2">
    <source>
        <dbReference type="Pfam" id="PF14961"/>
    </source>
</evidence>
<dbReference type="EMBL" id="JARBDR010000917">
    <property type="protein sequence ID" value="KAJ8303233.1"/>
    <property type="molecule type" value="Genomic_DNA"/>
</dbReference>
<gene>
    <name evidence="4" type="ORF">KUTeg_019629</name>
</gene>
<organism evidence="4 5">
    <name type="scientific">Tegillarca granosa</name>
    <name type="common">Malaysian cockle</name>
    <name type="synonym">Anadara granosa</name>
    <dbReference type="NCBI Taxonomy" id="220873"/>
    <lineage>
        <taxon>Eukaryota</taxon>
        <taxon>Metazoa</taxon>
        <taxon>Spiralia</taxon>
        <taxon>Lophotrochozoa</taxon>
        <taxon>Mollusca</taxon>
        <taxon>Bivalvia</taxon>
        <taxon>Autobranchia</taxon>
        <taxon>Pteriomorphia</taxon>
        <taxon>Arcoida</taxon>
        <taxon>Arcoidea</taxon>
        <taxon>Arcidae</taxon>
        <taxon>Tegillarca</taxon>
    </lineage>
</organism>
<feature type="region of interest" description="Disordered" evidence="1">
    <location>
        <begin position="402"/>
        <end position="424"/>
    </location>
</feature>
<dbReference type="PANTHER" id="PTHR13465">
    <property type="entry name" value="UPF0183 PROTEIN"/>
    <property type="match status" value="1"/>
</dbReference>
<reference evidence="4 5" key="1">
    <citation type="submission" date="2022-12" db="EMBL/GenBank/DDBJ databases">
        <title>Chromosome-level genome of Tegillarca granosa.</title>
        <authorList>
            <person name="Kim J."/>
        </authorList>
    </citation>
    <scope>NUCLEOTIDE SEQUENCE [LARGE SCALE GENOMIC DNA]</scope>
    <source>
        <strain evidence="4">Teg-2019</strain>
        <tissue evidence="4">Adductor muscle</tissue>
    </source>
</reference>
<feature type="compositionally biased region" description="Low complexity" evidence="1">
    <location>
        <begin position="411"/>
        <end position="421"/>
    </location>
</feature>
<comment type="caution">
    <text evidence="4">The sequence shown here is derived from an EMBL/GenBank/DDBJ whole genome shotgun (WGS) entry which is preliminary data.</text>
</comment>
<dbReference type="PANTHER" id="PTHR13465:SF3">
    <property type="entry name" value="PROTEIN BROAD-MINDED"/>
    <property type="match status" value="1"/>
</dbReference>
<dbReference type="InterPro" id="IPR055392">
    <property type="entry name" value="BROMI_C"/>
</dbReference>
<proteinExistence type="predicted"/>
<dbReference type="Pfam" id="PF23440">
    <property type="entry name" value="BROMI_C"/>
    <property type="match status" value="1"/>
</dbReference>
<name>A0ABQ9ED65_TEGGR</name>
<protein>
    <recommendedName>
        <fullName evidence="6">Protein broad-minded</fullName>
    </recommendedName>
</protein>
<feature type="domain" description="BROMI C-terminal Rab TBC-like" evidence="3">
    <location>
        <begin position="625"/>
        <end position="742"/>
    </location>
</feature>
<evidence type="ECO:0000313" key="4">
    <source>
        <dbReference type="EMBL" id="KAJ8303233.1"/>
    </source>
</evidence>
<dbReference type="InterPro" id="IPR039156">
    <property type="entry name" value="PHAF1/BROMI"/>
</dbReference>
<dbReference type="Proteomes" id="UP001217089">
    <property type="component" value="Unassembled WGS sequence"/>
</dbReference>
<dbReference type="InterPro" id="IPR032735">
    <property type="entry name" value="BROMI_M"/>
</dbReference>
<evidence type="ECO:0008006" key="6">
    <source>
        <dbReference type="Google" id="ProtNLM"/>
    </source>
</evidence>
<dbReference type="Pfam" id="PF14961">
    <property type="entry name" value="BROMI"/>
    <property type="match status" value="1"/>
</dbReference>
<keyword evidence="5" id="KW-1185">Reference proteome</keyword>
<evidence type="ECO:0000259" key="3">
    <source>
        <dbReference type="Pfam" id="PF23440"/>
    </source>
</evidence>
<feature type="domain" description="BROMI middle region" evidence="2">
    <location>
        <begin position="2"/>
        <end position="604"/>
    </location>
</feature>
<evidence type="ECO:0000313" key="5">
    <source>
        <dbReference type="Proteomes" id="UP001217089"/>
    </source>
</evidence>
<evidence type="ECO:0000256" key="1">
    <source>
        <dbReference type="SAM" id="MobiDB-lite"/>
    </source>
</evidence>
<sequence length="747" mass="84619">MEYLITQFHSRRGMIPKVKNGLDITNVDLIKLLKAFRMLNEFQQETTNYWIRYPERYLDEILESTLNLFCIHEPGGQVGIPSQLTPIHFIALIDPKAQWFIKWMHGNYSRMKLLKKLEKYRPIRENYRSIVENAVRHCLEFSANRKVPFDLLNDISDNLSKTSISGNKRTLYAGAELEYAYFIHSVFLLGRIFCFVNGRKFFPIKLRDTDEPVSITKLLVSIILVVVDPFGSFLPPKSPSLLYEPANVVTEVLKSLCSSEQACEICLYKDEITNTLLSPVSQFLDTSEHLPPAEKTLLHVADIVSMIASSTKGRRHLMYGEKKDLFTRTKSSAAHIIAKFTKKALLGELPREAGPGPSHAVIGAYLYICRQLYNTCEGLLVLYPYDLHSVVAEAWREAHREVEAAHTPTPSDNDSSSDSSNITTQRGSSYDIIAWEDTLRDNLLNFASTAKGILLLQQTGAMNECMYYMHARYEKKLQVSKCEKFGYGYMVTQVAATAPGMVALQKTGYISSLIAELWTALECGSSDVPLLTPKIYPVDAVDRTSHKHLVRLLNILSAFAAVYEMLAAKPIIPKASYSFREIPDTIAGFLDRLVLVNTDEKIHSLFNYEQSHIFGLRVLSVMISCLDTHLLLQSQYKYQDMLLATQAENSVKDKEAEDIIIDMLSVERNHILVRSYLIGGPSERILPPRHLNQSVKDGVYPCPMFSSYPVPREFTPNLGGRTAMKQDNELVKFLTNKKPEKREALVG</sequence>